<sequence length="78" mass="8329">MSVTVLYFASLRDAAACSSEVVDTPESLTALYASLRARHGFGLARDRLRVAMDGEFVAWDTPPRDGAEIAFIPPVSGG</sequence>
<dbReference type="EMBL" id="AVCJ01000051">
    <property type="protein sequence ID" value="KFL35564.1"/>
    <property type="molecule type" value="Genomic_DNA"/>
</dbReference>
<evidence type="ECO:0000256" key="2">
    <source>
        <dbReference type="ARBA" id="ARBA00024200"/>
    </source>
</evidence>
<dbReference type="Proteomes" id="UP000029085">
    <property type="component" value="Unassembled WGS sequence"/>
</dbReference>
<dbReference type="OrthoDB" id="9801945at2"/>
<dbReference type="InterPro" id="IPR016155">
    <property type="entry name" value="Mopterin_synth/thiamin_S_b"/>
</dbReference>
<evidence type="ECO:0000256" key="3">
    <source>
        <dbReference type="ARBA" id="ARBA00024247"/>
    </source>
</evidence>
<comment type="similarity">
    <text evidence="2">Belongs to the MoaD family.</text>
</comment>
<dbReference type="STRING" id="1121014.N788_08865"/>
<proteinExistence type="inferred from homology"/>
<evidence type="ECO:0000313" key="4">
    <source>
        <dbReference type="EMBL" id="KFL35564.1"/>
    </source>
</evidence>
<organism evidence="4 5">
    <name type="scientific">Arenimonas donghaensis DSM 18148 = HO3-R19</name>
    <dbReference type="NCBI Taxonomy" id="1121014"/>
    <lineage>
        <taxon>Bacteria</taxon>
        <taxon>Pseudomonadati</taxon>
        <taxon>Pseudomonadota</taxon>
        <taxon>Gammaproteobacteria</taxon>
        <taxon>Lysobacterales</taxon>
        <taxon>Lysobacteraceae</taxon>
        <taxon>Arenimonas</taxon>
    </lineage>
</organism>
<dbReference type="InterPro" id="IPR012675">
    <property type="entry name" value="Beta-grasp_dom_sf"/>
</dbReference>
<dbReference type="InterPro" id="IPR044672">
    <property type="entry name" value="MOCS2A"/>
</dbReference>
<dbReference type="AlphaFoldDB" id="A0A087MFB1"/>
<gene>
    <name evidence="4" type="ORF">N788_08865</name>
</gene>
<dbReference type="Gene3D" id="3.10.20.30">
    <property type="match status" value="1"/>
</dbReference>
<dbReference type="PANTHER" id="PTHR33359">
    <property type="entry name" value="MOLYBDOPTERIN SYNTHASE SULFUR CARRIER SUBUNIT"/>
    <property type="match status" value="1"/>
</dbReference>
<dbReference type="CDD" id="cd00754">
    <property type="entry name" value="Ubl_MoaD"/>
    <property type="match status" value="1"/>
</dbReference>
<evidence type="ECO:0000313" key="5">
    <source>
        <dbReference type="Proteomes" id="UP000029085"/>
    </source>
</evidence>
<dbReference type="RefSeq" id="WP_034226104.1">
    <property type="nucleotide sequence ID" value="NZ_AVCJ01000051.1"/>
</dbReference>
<protein>
    <recommendedName>
        <fullName evidence="3">Molybdopterin synthase sulfur carrier subunit</fullName>
    </recommendedName>
</protein>
<keyword evidence="5" id="KW-1185">Reference proteome</keyword>
<dbReference type="Pfam" id="PF02597">
    <property type="entry name" value="ThiS"/>
    <property type="match status" value="1"/>
</dbReference>
<dbReference type="InterPro" id="IPR003749">
    <property type="entry name" value="ThiS/MoaD-like"/>
</dbReference>
<keyword evidence="1" id="KW-0547">Nucleotide-binding</keyword>
<name>A0A087MFB1_9GAMM</name>
<evidence type="ECO:0000256" key="1">
    <source>
        <dbReference type="ARBA" id="ARBA00022741"/>
    </source>
</evidence>
<comment type="caution">
    <text evidence="4">The sequence shown here is derived from an EMBL/GenBank/DDBJ whole genome shotgun (WGS) entry which is preliminary data.</text>
</comment>
<dbReference type="GO" id="GO:0000166">
    <property type="term" value="F:nucleotide binding"/>
    <property type="evidence" value="ECO:0007669"/>
    <property type="project" value="UniProtKB-KW"/>
</dbReference>
<dbReference type="GO" id="GO:1990133">
    <property type="term" value="C:molybdopterin adenylyltransferase complex"/>
    <property type="evidence" value="ECO:0007669"/>
    <property type="project" value="TreeGrafter"/>
</dbReference>
<dbReference type="PANTHER" id="PTHR33359:SF1">
    <property type="entry name" value="MOLYBDOPTERIN SYNTHASE SULFUR CARRIER SUBUNIT"/>
    <property type="match status" value="1"/>
</dbReference>
<accession>A0A087MFB1</accession>
<dbReference type="SUPFAM" id="SSF54285">
    <property type="entry name" value="MoaD/ThiS"/>
    <property type="match status" value="1"/>
</dbReference>
<dbReference type="GO" id="GO:0006777">
    <property type="term" value="P:Mo-molybdopterin cofactor biosynthetic process"/>
    <property type="evidence" value="ECO:0007669"/>
    <property type="project" value="InterPro"/>
</dbReference>
<dbReference type="PATRIC" id="fig|1121014.3.peg.2661"/>
<reference evidence="4 5" key="2">
    <citation type="journal article" date="2015" name="Stand. Genomic Sci.">
        <title>High quality draft genomic sequence of Arenimonas donghaensis DSM 18148(T).</title>
        <authorList>
            <person name="Chen F."/>
            <person name="Wang H."/>
            <person name="Cao Y."/>
            <person name="Li X."/>
            <person name="Wang G."/>
        </authorList>
    </citation>
    <scope>NUCLEOTIDE SEQUENCE [LARGE SCALE GENOMIC DNA]</scope>
    <source>
        <strain evidence="4 5">HO3-R19</strain>
    </source>
</reference>
<reference evidence="5" key="1">
    <citation type="submission" date="2013-08" db="EMBL/GenBank/DDBJ databases">
        <title>Genome sequencing of Arenimonas donghaensis.</title>
        <authorList>
            <person name="Chen F."/>
            <person name="Wang G."/>
        </authorList>
    </citation>
    <scope>NUCLEOTIDE SEQUENCE [LARGE SCALE GENOMIC DNA]</scope>
    <source>
        <strain evidence="5">HO3-R19</strain>
    </source>
</reference>